<feature type="region of interest" description="Disordered" evidence="1">
    <location>
        <begin position="1"/>
        <end position="37"/>
    </location>
</feature>
<reference evidence="3" key="2">
    <citation type="submission" date="2015-06" db="UniProtKB">
        <authorList>
            <consortium name="EnsemblPlants"/>
        </authorList>
    </citation>
    <scope>IDENTIFICATION</scope>
    <source>
        <strain evidence="3">DM1-3 516 R44</strain>
    </source>
</reference>
<dbReference type="Proteomes" id="UP000011115">
    <property type="component" value="Unassembled WGS sequence"/>
</dbReference>
<reference evidence="4" key="1">
    <citation type="journal article" date="2011" name="Nature">
        <title>Genome sequence and analysis of the tuber crop potato.</title>
        <authorList>
            <consortium name="The Potato Genome Sequencing Consortium"/>
        </authorList>
    </citation>
    <scope>NUCLEOTIDE SEQUENCE [LARGE SCALE GENOMIC DNA]</scope>
    <source>
        <strain evidence="4">cv. DM1-3 516 R44</strain>
    </source>
</reference>
<dbReference type="Gramene" id="PGSC0003DMT400096933">
    <property type="protein sequence ID" value="PGSC0003DMT400096933"/>
    <property type="gene ID" value="PGSC0003DMG400046504"/>
</dbReference>
<evidence type="ECO:0000313" key="4">
    <source>
        <dbReference type="Proteomes" id="UP000011115"/>
    </source>
</evidence>
<dbReference type="HOGENOM" id="CLU_028647_1_0_1"/>
<name>M1DZJ6_SOLTU</name>
<dbReference type="InterPro" id="IPR046796">
    <property type="entry name" value="Transposase_32_dom"/>
</dbReference>
<keyword evidence="4" id="KW-1185">Reference proteome</keyword>
<dbReference type="PaxDb" id="4113-PGSC0003DMT400096933"/>
<feature type="domain" description="Putative plant transposon protein" evidence="2">
    <location>
        <begin position="104"/>
        <end position="273"/>
    </location>
</feature>
<dbReference type="Pfam" id="PF20167">
    <property type="entry name" value="Transposase_32"/>
    <property type="match status" value="1"/>
</dbReference>
<dbReference type="EnsemblPlants" id="PGSC0003DMT400096933">
    <property type="protein sequence ID" value="PGSC0003DMT400096933"/>
    <property type="gene ID" value="PGSC0003DMG400046504"/>
</dbReference>
<feature type="compositionally biased region" description="Basic and acidic residues" evidence="1">
    <location>
        <begin position="23"/>
        <end position="33"/>
    </location>
</feature>
<evidence type="ECO:0000259" key="2">
    <source>
        <dbReference type="Pfam" id="PF20167"/>
    </source>
</evidence>
<organism evidence="3 4">
    <name type="scientific">Solanum tuberosum</name>
    <name type="common">Potato</name>
    <dbReference type="NCBI Taxonomy" id="4113"/>
    <lineage>
        <taxon>Eukaryota</taxon>
        <taxon>Viridiplantae</taxon>
        <taxon>Streptophyta</taxon>
        <taxon>Embryophyta</taxon>
        <taxon>Tracheophyta</taxon>
        <taxon>Spermatophyta</taxon>
        <taxon>Magnoliopsida</taxon>
        <taxon>eudicotyledons</taxon>
        <taxon>Gunneridae</taxon>
        <taxon>Pentapetalae</taxon>
        <taxon>asterids</taxon>
        <taxon>lamiids</taxon>
        <taxon>Solanales</taxon>
        <taxon>Solanaceae</taxon>
        <taxon>Solanoideae</taxon>
        <taxon>Solaneae</taxon>
        <taxon>Solanum</taxon>
    </lineage>
</organism>
<accession>M1DZJ6</accession>
<dbReference type="InParanoid" id="M1DZJ6"/>
<protein>
    <submittedName>
        <fullName evidence="3">Integrase core domain containing protein</fullName>
    </submittedName>
</protein>
<dbReference type="AlphaFoldDB" id="M1DZJ6"/>
<evidence type="ECO:0000313" key="3">
    <source>
        <dbReference type="EnsemblPlants" id="PGSC0003DMT400096933"/>
    </source>
</evidence>
<proteinExistence type="predicted"/>
<sequence>MAPKQAPQYTKKGKSKSVAPSRRLLDKANDEKFVPPTTRDYLTAPELLGTKPSRLALRVTRSRSLPHSLKMGPHSLKSRSPTLVLAACLLHHLMPIAQETSRPSPPPLQTTLVRNFPVDISKTTIRRFIYGSAHTMPINIAEYDYRMGIVQSGAFQRNVEQRETLLRWIAQHIAEEGKGIKWVRSMTLPIIKASLIFAAKFFWLVVRTRLSRTQADNVVTWDRAVMIATLMEGLEINFSRILIIEINERSFKTTTTLPFPCLIFHHCREASVPIWHCDRLLEVTKIVDIGFIRDVTNIAASRREPQVDVPPLGTDVEHIQVDD</sequence>
<evidence type="ECO:0000256" key="1">
    <source>
        <dbReference type="SAM" id="MobiDB-lite"/>
    </source>
</evidence>